<dbReference type="Gene3D" id="3.80.10.10">
    <property type="entry name" value="Ribonuclease Inhibitor"/>
    <property type="match status" value="1"/>
</dbReference>
<feature type="compositionally biased region" description="Pro residues" evidence="2">
    <location>
        <begin position="92"/>
        <end position="110"/>
    </location>
</feature>
<protein>
    <submittedName>
        <fullName evidence="3">Uncharacterized protein</fullName>
    </submittedName>
</protein>
<dbReference type="AlphaFoldDB" id="A0A9P5S0H2"/>
<dbReference type="SUPFAM" id="SSF52047">
    <property type="entry name" value="RNI-like"/>
    <property type="match status" value="1"/>
</dbReference>
<feature type="coiled-coil region" evidence="1">
    <location>
        <begin position="193"/>
        <end position="220"/>
    </location>
</feature>
<keyword evidence="1" id="KW-0175">Coiled coil</keyword>
<evidence type="ECO:0000256" key="2">
    <source>
        <dbReference type="SAM" id="MobiDB-lite"/>
    </source>
</evidence>
<proteinExistence type="predicted"/>
<sequence length="955" mass="107034">MTVTNNDWQEFKSGTETIEIQVFPGTERTQGRAFIMYEDIQDTFPGVTRLLNGKRVVGMMADSEGNRLQPLRIQYHPGCTIQVVTQSASTPSPLPSPFSSPLPSPAPSPSLPLKAPSRLCPPQTPPAHPGTSKAKILNTRGLVLEASNLSTTAKEEYRTSVLLYDTFLQAVRSGQTEDTNSIKEDFQTHFTALESEMAKNTELQQQMVEMQHSMFEMQNNMVEMQQQALDRLALVQNRVQAILVQNYELHEYPIPRLFVVLPKDPDRWDPSRLFQNKFRLYFLCECGEHTRASQSNGNNISHHIHLARHEGYDIETPTEFFRRYGSYVLDMLNMLKYGAMAAGLTVPALVPLRMTATIDQLKDSLNHFSYNIEPSVNQAITYLQALSEAQNPHKSNKAQKVKGHSYVDELEALEGADLRRLGTFLKNRDSFQVLGNLYRIVTTEGHVKWVCLDHYRISYNAAAVKELTDLVQVNGGIFEEHIGRVEISLTSSIIAGQFYRAMERGRAIQEFRVTLAWETNASDLKALRDAVHRSNLFYLDLSFLNAPSMSSFLGRNKGANPLWELLVNARLHTFALAGYNGFFSDTSFTVRMTELRRLKITDQINWKKDGTKLLALIKHSPMLQELSIESTDLPGAYAAIKKVFGGTSSLKKLSLQSGALNCISVRYVEGAPSSVDLWVSDPSSPLLKGMTNLRLLQIRTEIHLPIGAHLSSLTDIVLRNPGLRELWIRCQLQELCNVFETVRAVAATMGSLTSLQVLRVYRGQIQLSTIVPQIGEATTLEVLSSELSSAPLQPLLKAYGNRLTKLRISNTKLSSLPFWTGPAFDVLLAQGDVSRIQSIELECTSLTDSIFRGILAILNHASFSAPASVHFSIKIDITWRKGKVCEDIVQFIVDAAHWLTEVKIVAHDLSNWKEAIQAKKAHCLSHDVFKTFNYQLGLNDALNKAEEDQLRTSAQ</sequence>
<accession>A0A9P5S0H2</accession>
<feature type="region of interest" description="Disordered" evidence="2">
    <location>
        <begin position="86"/>
        <end position="133"/>
    </location>
</feature>
<evidence type="ECO:0000313" key="3">
    <source>
        <dbReference type="EMBL" id="KAF9152110.1"/>
    </source>
</evidence>
<name>A0A9P5S0H2_9FUNG</name>
<evidence type="ECO:0000256" key="1">
    <source>
        <dbReference type="SAM" id="Coils"/>
    </source>
</evidence>
<dbReference type="OrthoDB" id="2334741at2759"/>
<evidence type="ECO:0000313" key="4">
    <source>
        <dbReference type="Proteomes" id="UP000748756"/>
    </source>
</evidence>
<dbReference type="InterPro" id="IPR032675">
    <property type="entry name" value="LRR_dom_sf"/>
</dbReference>
<keyword evidence="4" id="KW-1185">Reference proteome</keyword>
<dbReference type="Proteomes" id="UP000748756">
    <property type="component" value="Unassembled WGS sequence"/>
</dbReference>
<organism evidence="3 4">
    <name type="scientific">Linnemannia schmuckeri</name>
    <dbReference type="NCBI Taxonomy" id="64567"/>
    <lineage>
        <taxon>Eukaryota</taxon>
        <taxon>Fungi</taxon>
        <taxon>Fungi incertae sedis</taxon>
        <taxon>Mucoromycota</taxon>
        <taxon>Mortierellomycotina</taxon>
        <taxon>Mortierellomycetes</taxon>
        <taxon>Mortierellales</taxon>
        <taxon>Mortierellaceae</taxon>
        <taxon>Linnemannia</taxon>
    </lineage>
</organism>
<dbReference type="EMBL" id="JAAAUQ010000268">
    <property type="protein sequence ID" value="KAF9152110.1"/>
    <property type="molecule type" value="Genomic_DNA"/>
</dbReference>
<gene>
    <name evidence="3" type="ORF">BG015_005769</name>
</gene>
<reference evidence="3" key="1">
    <citation type="journal article" date="2020" name="Fungal Divers.">
        <title>Resolving the Mortierellaceae phylogeny through synthesis of multi-gene phylogenetics and phylogenomics.</title>
        <authorList>
            <person name="Vandepol N."/>
            <person name="Liber J."/>
            <person name="Desiro A."/>
            <person name="Na H."/>
            <person name="Kennedy M."/>
            <person name="Barry K."/>
            <person name="Grigoriev I.V."/>
            <person name="Miller A.N."/>
            <person name="O'Donnell K."/>
            <person name="Stajich J.E."/>
            <person name="Bonito G."/>
        </authorList>
    </citation>
    <scope>NUCLEOTIDE SEQUENCE</scope>
    <source>
        <strain evidence="3">NRRL 6426</strain>
    </source>
</reference>
<comment type="caution">
    <text evidence="3">The sequence shown here is derived from an EMBL/GenBank/DDBJ whole genome shotgun (WGS) entry which is preliminary data.</text>
</comment>